<keyword evidence="2" id="KW-1185">Reference proteome</keyword>
<dbReference type="Proteomes" id="UP000596276">
    <property type="component" value="Chromosome 5"/>
</dbReference>
<protein>
    <submittedName>
        <fullName evidence="1">Uncharacterized protein</fullName>
    </submittedName>
</protein>
<name>A0A7U2QVJ5_ASPFN</name>
<dbReference type="VEuPathDB" id="FungiDB:F9C07_8719"/>
<evidence type="ECO:0000313" key="2">
    <source>
        <dbReference type="Proteomes" id="UP000596276"/>
    </source>
</evidence>
<evidence type="ECO:0000313" key="1">
    <source>
        <dbReference type="EMBL" id="QRD84460.1"/>
    </source>
</evidence>
<dbReference type="EMBL" id="CP044621">
    <property type="protein sequence ID" value="QRD84460.1"/>
    <property type="molecule type" value="Genomic_DNA"/>
</dbReference>
<gene>
    <name evidence="1" type="ORF">F9C07_8719</name>
</gene>
<dbReference type="AlphaFoldDB" id="A0A7U2QVJ5"/>
<proteinExistence type="predicted"/>
<accession>A0A7U2QVJ5</accession>
<reference evidence="2" key="1">
    <citation type="journal article" date="2021" name="G3 (Bethesda)">
        <title>Chromosome assembled and annotated genome sequence of Aspergillus flavus NRRL 3357.</title>
        <authorList>
            <person name="Skerker J.M."/>
            <person name="Pianalto K.M."/>
            <person name="Mondo S.J."/>
            <person name="Yang K."/>
            <person name="Arkin A.P."/>
            <person name="Keller N.P."/>
            <person name="Grigoriev I.V."/>
            <person name="Louise Glass N.L."/>
        </authorList>
    </citation>
    <scope>NUCLEOTIDE SEQUENCE [LARGE SCALE GENOMIC DNA]</scope>
    <source>
        <strain evidence="2">ATCC 200026 / FGSC A1120 / IAM 13836 / NRRL 3357 / JCM 12722 / SRRC 167</strain>
    </source>
</reference>
<organism evidence="1 2">
    <name type="scientific">Aspergillus flavus (strain ATCC 200026 / FGSC A1120 / IAM 13836 / NRRL 3357 / JCM 12722 / SRRC 167)</name>
    <dbReference type="NCBI Taxonomy" id="332952"/>
    <lineage>
        <taxon>Eukaryota</taxon>
        <taxon>Fungi</taxon>
        <taxon>Dikarya</taxon>
        <taxon>Ascomycota</taxon>
        <taxon>Pezizomycotina</taxon>
        <taxon>Eurotiomycetes</taxon>
        <taxon>Eurotiomycetidae</taxon>
        <taxon>Eurotiales</taxon>
        <taxon>Aspergillaceae</taxon>
        <taxon>Aspergillus</taxon>
        <taxon>Aspergillus subgen. Circumdati</taxon>
    </lineage>
</organism>
<sequence length="61" mass="6900">MSDKLIAYRAEMSGESYSLKILDSSITRRGVKGFIGVFNHSLVLYVAINSRTILYPARNIY</sequence>